<evidence type="ECO:0000313" key="3">
    <source>
        <dbReference type="Proteomes" id="UP001151760"/>
    </source>
</evidence>
<comment type="caution">
    <text evidence="2">The sequence shown here is derived from an EMBL/GenBank/DDBJ whole genome shotgun (WGS) entry which is preliminary data.</text>
</comment>
<evidence type="ECO:0000256" key="1">
    <source>
        <dbReference type="SAM" id="MobiDB-lite"/>
    </source>
</evidence>
<organism evidence="2 3">
    <name type="scientific">Tanacetum coccineum</name>
    <dbReference type="NCBI Taxonomy" id="301880"/>
    <lineage>
        <taxon>Eukaryota</taxon>
        <taxon>Viridiplantae</taxon>
        <taxon>Streptophyta</taxon>
        <taxon>Embryophyta</taxon>
        <taxon>Tracheophyta</taxon>
        <taxon>Spermatophyta</taxon>
        <taxon>Magnoliopsida</taxon>
        <taxon>eudicotyledons</taxon>
        <taxon>Gunneridae</taxon>
        <taxon>Pentapetalae</taxon>
        <taxon>asterids</taxon>
        <taxon>campanulids</taxon>
        <taxon>Asterales</taxon>
        <taxon>Asteraceae</taxon>
        <taxon>Asteroideae</taxon>
        <taxon>Anthemideae</taxon>
        <taxon>Anthemidinae</taxon>
        <taxon>Tanacetum</taxon>
    </lineage>
</organism>
<protein>
    <submittedName>
        <fullName evidence="2">Uncharacterized protein</fullName>
    </submittedName>
</protein>
<evidence type="ECO:0000313" key="2">
    <source>
        <dbReference type="EMBL" id="GJT50642.1"/>
    </source>
</evidence>
<keyword evidence="3" id="KW-1185">Reference proteome</keyword>
<sequence>MGYEIANGQLTDEGRRLMKNTRMQSSKKSRQQEQGKLKKECACEISTSTALVSCDGLGGYDWSDQAEERPNYALMAFSSSNSDSEGNPQMDLQDQGVIDSGCSRYMTGNMSYLTNYEDIDEGYVAYIGGNQKGWNLCPLQEHWAEMNMCPSQVSPPRTPGMCVGDVVPGDLVNGVQALWWWSRDGDEGGGGCDGGRLVVDDGAWQLVVVRIG</sequence>
<proteinExistence type="predicted"/>
<accession>A0ABQ5EII8</accession>
<dbReference type="Proteomes" id="UP001151760">
    <property type="component" value="Unassembled WGS sequence"/>
</dbReference>
<reference evidence="2" key="1">
    <citation type="journal article" date="2022" name="Int. J. Mol. Sci.">
        <title>Draft Genome of Tanacetum Coccineum: Genomic Comparison of Closely Related Tanacetum-Family Plants.</title>
        <authorList>
            <person name="Yamashiro T."/>
            <person name="Shiraishi A."/>
            <person name="Nakayama K."/>
            <person name="Satake H."/>
        </authorList>
    </citation>
    <scope>NUCLEOTIDE SEQUENCE</scope>
</reference>
<reference evidence="2" key="2">
    <citation type="submission" date="2022-01" db="EMBL/GenBank/DDBJ databases">
        <authorList>
            <person name="Yamashiro T."/>
            <person name="Shiraishi A."/>
            <person name="Satake H."/>
            <person name="Nakayama K."/>
        </authorList>
    </citation>
    <scope>NUCLEOTIDE SEQUENCE</scope>
</reference>
<name>A0ABQ5EII8_9ASTR</name>
<gene>
    <name evidence="2" type="ORF">Tco_0976799</name>
</gene>
<feature type="region of interest" description="Disordered" evidence="1">
    <location>
        <begin position="1"/>
        <end position="33"/>
    </location>
</feature>
<dbReference type="EMBL" id="BQNB010016339">
    <property type="protein sequence ID" value="GJT50642.1"/>
    <property type="molecule type" value="Genomic_DNA"/>
</dbReference>